<dbReference type="EMBL" id="CACTWD010000024">
    <property type="protein sequence ID" value="CAA4706356.1"/>
    <property type="molecule type" value="Genomic_DNA"/>
</dbReference>
<dbReference type="Proteomes" id="UP000442782">
    <property type="component" value="Unassembled WGS sequence"/>
</dbReference>
<dbReference type="EMBL" id="CACTQT010000023">
    <property type="protein sequence ID" value="CAA4400007.1"/>
    <property type="molecule type" value="Genomic_DNA"/>
</dbReference>
<dbReference type="EMBL" id="CACTOE010000040">
    <property type="protein sequence ID" value="CAA4171293.1"/>
    <property type="molecule type" value="Genomic_DNA"/>
</dbReference>
<proteinExistence type="predicted"/>
<evidence type="ECO:0000313" key="16">
    <source>
        <dbReference type="Proteomes" id="UP000505390"/>
    </source>
</evidence>
<dbReference type="RefSeq" id="WP_000759940.1">
    <property type="nucleotide sequence ID" value="NZ_AP025249.1"/>
</dbReference>
<dbReference type="Proteomes" id="UP000442696">
    <property type="component" value="Unassembled WGS sequence"/>
</dbReference>
<evidence type="ECO:0000313" key="6">
    <source>
        <dbReference type="EMBL" id="CAA6390220.1"/>
    </source>
</evidence>
<evidence type="ECO:0000313" key="10">
    <source>
        <dbReference type="Proteomes" id="UP000442696"/>
    </source>
</evidence>
<evidence type="ECO:0000313" key="7">
    <source>
        <dbReference type="EMBL" id="CAC5811141.1"/>
    </source>
</evidence>
<evidence type="ECO:0000313" key="4">
    <source>
        <dbReference type="EMBL" id="CAA4706356.1"/>
    </source>
</evidence>
<dbReference type="EMBL" id="CACURZ010000022">
    <property type="protein sequence ID" value="CAA6390220.1"/>
    <property type="molecule type" value="Genomic_DNA"/>
</dbReference>
<evidence type="ECO:0000313" key="15">
    <source>
        <dbReference type="Proteomes" id="UP000459702"/>
    </source>
</evidence>
<reference evidence="8 9" key="1">
    <citation type="submission" date="2018-11" db="EMBL/GenBank/DDBJ databases">
        <title>Genomic profiling of Staphylococcus species from a Poultry farm system in KwaZulu-Natal, South Africa.</title>
        <authorList>
            <person name="Amoako D.G."/>
            <person name="Somboro A.M."/>
            <person name="Abia A.L.K."/>
            <person name="Bester L.A."/>
            <person name="Essack S.Y."/>
        </authorList>
    </citation>
    <scope>NUCLEOTIDE SEQUENCE [LARGE SCALE GENOMIC DNA]</scope>
    <source>
        <strain evidence="8 9">SA9</strain>
    </source>
</reference>
<evidence type="ECO:0000313" key="2">
    <source>
        <dbReference type="EMBL" id="CAA4171293.1"/>
    </source>
</evidence>
<reference evidence="10 11" key="2">
    <citation type="submission" date="2019-12" db="EMBL/GenBank/DDBJ databases">
        <authorList>
            <consortium name="Pathogen Informatics"/>
        </authorList>
    </citation>
    <scope>NUCLEOTIDE SEQUENCE [LARGE SCALE GENOMIC DNA]</scope>
    <source>
        <strain evidence="1 13">S040_N01_C01</strain>
        <strain evidence="2 11">S087_N01_C01</strain>
        <strain evidence="7 16">SG160</strain>
        <strain evidence="5 15">T012_N10_C04</strain>
        <strain evidence="3 10">T012_N16_C08</strain>
        <strain evidence="4 12">T065_N03_C06</strain>
        <strain evidence="6 14">T197_A02_C01</strain>
    </source>
</reference>
<evidence type="ECO:0000313" key="9">
    <source>
        <dbReference type="Proteomes" id="UP000293434"/>
    </source>
</evidence>
<dbReference type="EMBL" id="CACTPI010000012">
    <property type="protein sequence ID" value="CAA4155638.1"/>
    <property type="molecule type" value="Genomic_DNA"/>
</dbReference>
<dbReference type="EMBL" id="RQTC01000454">
    <property type="protein sequence ID" value="RZH89970.1"/>
    <property type="molecule type" value="Genomic_DNA"/>
</dbReference>
<accession>A0A2I7Y964</accession>
<evidence type="ECO:0000313" key="13">
    <source>
        <dbReference type="Proteomes" id="UP000443708"/>
    </source>
</evidence>
<name>A0A2I7Y964_STAAU</name>
<dbReference type="EMBL" id="CAIGXB010000017">
    <property type="protein sequence ID" value="CAC5811141.1"/>
    <property type="molecule type" value="Genomic_DNA"/>
</dbReference>
<comment type="caution">
    <text evidence="6">The sequence shown here is derived from an EMBL/GenBank/DDBJ whole genome shotgun (WGS) entry which is preliminary data.</text>
</comment>
<dbReference type="Proteomes" id="UP000459702">
    <property type="component" value="Unassembled WGS sequence"/>
</dbReference>
<dbReference type="AlphaFoldDB" id="A0A2I7Y964"/>
<dbReference type="Proteomes" id="UP000293434">
    <property type="component" value="Unassembled WGS sequence"/>
</dbReference>
<evidence type="ECO:0000313" key="14">
    <source>
        <dbReference type="Proteomes" id="UP000459586"/>
    </source>
</evidence>
<sequence length="142" mass="17102">MKKYIKKNSVSNFKRSDTNGMKWEPFQRFTKLYDLKNKHINFFKLRKSLTQVMTFKECEIIYQLPANTCVRDFKSGLMKAAEVRKSYTTYLLTTSEAMRLYENYHTERAHKDERHLYSGFDGKKMSEKEFIIKYGSQYELIE</sequence>
<dbReference type="Proteomes" id="UP000443506">
    <property type="component" value="Unassembled WGS sequence"/>
</dbReference>
<evidence type="ECO:0000313" key="1">
    <source>
        <dbReference type="EMBL" id="CAA4155638.1"/>
    </source>
</evidence>
<protein>
    <submittedName>
        <fullName evidence="6">Phage protein</fullName>
    </submittedName>
</protein>
<dbReference type="EMBL" id="CACUNS010000024">
    <property type="protein sequence ID" value="CAA6130123.1"/>
    <property type="molecule type" value="Genomic_DNA"/>
</dbReference>
<evidence type="ECO:0000313" key="12">
    <source>
        <dbReference type="Proteomes" id="UP000443506"/>
    </source>
</evidence>
<dbReference type="Proteomes" id="UP000505390">
    <property type="component" value="Unassembled WGS sequence"/>
</dbReference>
<evidence type="ECO:0000313" key="5">
    <source>
        <dbReference type="EMBL" id="CAA6130123.1"/>
    </source>
</evidence>
<evidence type="ECO:0000313" key="8">
    <source>
        <dbReference type="EMBL" id="RZH89970.1"/>
    </source>
</evidence>
<evidence type="ECO:0000313" key="11">
    <source>
        <dbReference type="Proteomes" id="UP000442782"/>
    </source>
</evidence>
<dbReference type="Proteomes" id="UP000443708">
    <property type="component" value="Unassembled WGS sequence"/>
</dbReference>
<dbReference type="Proteomes" id="UP000459586">
    <property type="component" value="Unassembled WGS sequence"/>
</dbReference>
<evidence type="ECO:0000313" key="3">
    <source>
        <dbReference type="EMBL" id="CAA4400007.1"/>
    </source>
</evidence>
<gene>
    <name evidence="8" type="ORF">EIG94_15560</name>
    <name evidence="2" type="ORF">SAMEA1029512_02820</name>
    <name evidence="1" type="ORF">SAMEA1029528_02398</name>
    <name evidence="3" type="ORF">SAMEA2078260_02705</name>
    <name evidence="5" type="ORF">SAMEA2078588_02715</name>
    <name evidence="6" type="ORF">SAMEA2080344_02629</name>
    <name evidence="4" type="ORF">SAMEA2081063_02674</name>
    <name evidence="7" type="ORF">SAMEA4008575_02756</name>
</gene>
<organism evidence="6 14">
    <name type="scientific">Staphylococcus aureus</name>
    <dbReference type="NCBI Taxonomy" id="1280"/>
    <lineage>
        <taxon>Bacteria</taxon>
        <taxon>Bacillati</taxon>
        <taxon>Bacillota</taxon>
        <taxon>Bacilli</taxon>
        <taxon>Bacillales</taxon>
        <taxon>Staphylococcaceae</taxon>
        <taxon>Staphylococcus</taxon>
    </lineage>
</organism>